<protein>
    <recommendedName>
        <fullName evidence="5">Leucine-rich repeat-containing N-terminal plant-type domain-containing protein</fullName>
    </recommendedName>
</protein>
<dbReference type="PANTHER" id="PTHR48060">
    <property type="entry name" value="DNA DAMAGE-REPAIR/TOLERATION PROTEIN DRT100"/>
    <property type="match status" value="1"/>
</dbReference>
<feature type="signal peptide" evidence="4">
    <location>
        <begin position="1"/>
        <end position="24"/>
    </location>
</feature>
<keyword evidence="3" id="KW-0677">Repeat</keyword>
<evidence type="ECO:0000313" key="7">
    <source>
        <dbReference type="Proteomes" id="UP001064489"/>
    </source>
</evidence>
<reference evidence="6" key="2">
    <citation type="submission" date="2023-02" db="EMBL/GenBank/DDBJ databases">
        <authorList>
            <person name="Swenson N.G."/>
            <person name="Wegrzyn J.L."/>
            <person name="Mcevoy S.L."/>
        </authorList>
    </citation>
    <scope>NUCLEOTIDE SEQUENCE</scope>
    <source>
        <strain evidence="6">91603</strain>
        <tissue evidence="6">Leaf</tissue>
    </source>
</reference>
<accession>A0AAD5NHP6</accession>
<name>A0AAD5NHP6_ACENE</name>
<dbReference type="InterPro" id="IPR013210">
    <property type="entry name" value="LRR_N_plant-typ"/>
</dbReference>
<keyword evidence="7" id="KW-1185">Reference proteome</keyword>
<dbReference type="PANTHER" id="PTHR48060:SF21">
    <property type="entry name" value="L DOMAIN-LIKE PROTEIN"/>
    <property type="match status" value="1"/>
</dbReference>
<keyword evidence="2 4" id="KW-0732">Signal</keyword>
<evidence type="ECO:0000259" key="5">
    <source>
        <dbReference type="Pfam" id="PF08263"/>
    </source>
</evidence>
<dbReference type="Gene3D" id="3.80.10.10">
    <property type="entry name" value="Ribonuclease Inhibitor"/>
    <property type="match status" value="1"/>
</dbReference>
<dbReference type="AlphaFoldDB" id="A0AAD5NHP6"/>
<dbReference type="InterPro" id="IPR053211">
    <property type="entry name" value="DNA_repair-toleration"/>
</dbReference>
<dbReference type="SUPFAM" id="SSF52058">
    <property type="entry name" value="L domain-like"/>
    <property type="match status" value="1"/>
</dbReference>
<sequence length="129" mass="14309">MPSSILLCCFCFLLIYSFSTPSTATVLSSETDRLALLAIKSQLHDPLGVTSSWNNSVPLCLWTSVSCDCRHQKVTELDLRNQSIGGNLSPFIGNLSFLRTIHLDDNFYGDIPNEVGLLFRLEILTLAKN</sequence>
<gene>
    <name evidence="6" type="ORF">LWI28_021665</name>
</gene>
<organism evidence="6 7">
    <name type="scientific">Acer negundo</name>
    <name type="common">Box elder</name>
    <dbReference type="NCBI Taxonomy" id="4023"/>
    <lineage>
        <taxon>Eukaryota</taxon>
        <taxon>Viridiplantae</taxon>
        <taxon>Streptophyta</taxon>
        <taxon>Embryophyta</taxon>
        <taxon>Tracheophyta</taxon>
        <taxon>Spermatophyta</taxon>
        <taxon>Magnoliopsida</taxon>
        <taxon>eudicotyledons</taxon>
        <taxon>Gunneridae</taxon>
        <taxon>Pentapetalae</taxon>
        <taxon>rosids</taxon>
        <taxon>malvids</taxon>
        <taxon>Sapindales</taxon>
        <taxon>Sapindaceae</taxon>
        <taxon>Hippocastanoideae</taxon>
        <taxon>Acereae</taxon>
        <taxon>Acer</taxon>
    </lineage>
</organism>
<proteinExistence type="predicted"/>
<dbReference type="InterPro" id="IPR032675">
    <property type="entry name" value="LRR_dom_sf"/>
</dbReference>
<feature type="chain" id="PRO_5042230459" description="Leucine-rich repeat-containing N-terminal plant-type domain-containing protein" evidence="4">
    <location>
        <begin position="25"/>
        <end position="129"/>
    </location>
</feature>
<evidence type="ECO:0000256" key="3">
    <source>
        <dbReference type="ARBA" id="ARBA00022737"/>
    </source>
</evidence>
<dbReference type="EMBL" id="JAJSOW010000107">
    <property type="protein sequence ID" value="KAI9157383.1"/>
    <property type="molecule type" value="Genomic_DNA"/>
</dbReference>
<feature type="domain" description="Leucine-rich repeat-containing N-terminal plant-type" evidence="5">
    <location>
        <begin position="30"/>
        <end position="68"/>
    </location>
</feature>
<dbReference type="Pfam" id="PF08263">
    <property type="entry name" value="LRRNT_2"/>
    <property type="match status" value="1"/>
</dbReference>
<keyword evidence="1" id="KW-0433">Leucine-rich repeat</keyword>
<evidence type="ECO:0000256" key="1">
    <source>
        <dbReference type="ARBA" id="ARBA00022614"/>
    </source>
</evidence>
<dbReference type="Proteomes" id="UP001064489">
    <property type="component" value="Chromosome 12"/>
</dbReference>
<evidence type="ECO:0000256" key="4">
    <source>
        <dbReference type="SAM" id="SignalP"/>
    </source>
</evidence>
<evidence type="ECO:0000313" key="6">
    <source>
        <dbReference type="EMBL" id="KAI9157383.1"/>
    </source>
</evidence>
<evidence type="ECO:0000256" key="2">
    <source>
        <dbReference type="ARBA" id="ARBA00022729"/>
    </source>
</evidence>
<comment type="caution">
    <text evidence="6">The sequence shown here is derived from an EMBL/GenBank/DDBJ whole genome shotgun (WGS) entry which is preliminary data.</text>
</comment>
<reference evidence="6" key="1">
    <citation type="journal article" date="2022" name="Plant J.">
        <title>Strategies of tolerance reflected in two North American maple genomes.</title>
        <authorList>
            <person name="McEvoy S.L."/>
            <person name="Sezen U.U."/>
            <person name="Trouern-Trend A."/>
            <person name="McMahon S.M."/>
            <person name="Schaberg P.G."/>
            <person name="Yang J."/>
            <person name="Wegrzyn J.L."/>
            <person name="Swenson N.G."/>
        </authorList>
    </citation>
    <scope>NUCLEOTIDE SEQUENCE</scope>
    <source>
        <strain evidence="6">91603</strain>
    </source>
</reference>